<dbReference type="PROSITE" id="PS01180">
    <property type="entry name" value="CUB"/>
    <property type="match status" value="3"/>
</dbReference>
<evidence type="ECO:0000256" key="3">
    <source>
        <dbReference type="PROSITE-ProRule" id="PRU00059"/>
    </source>
</evidence>
<gene>
    <name evidence="5" type="ORF">C0Q70_12277</name>
</gene>
<evidence type="ECO:0000256" key="1">
    <source>
        <dbReference type="ARBA" id="ARBA00022737"/>
    </source>
</evidence>
<reference evidence="5 6" key="1">
    <citation type="submission" date="2018-04" db="EMBL/GenBank/DDBJ databases">
        <title>The genome of golden apple snail Pomacea canaliculata provides insight into stress tolerance and invasive adaptation.</title>
        <authorList>
            <person name="Liu C."/>
            <person name="Liu B."/>
            <person name="Ren Y."/>
            <person name="Zhang Y."/>
            <person name="Wang H."/>
            <person name="Li S."/>
            <person name="Jiang F."/>
            <person name="Yin L."/>
            <person name="Zhang G."/>
            <person name="Qian W."/>
            <person name="Fan W."/>
        </authorList>
    </citation>
    <scope>NUCLEOTIDE SEQUENCE [LARGE SCALE GENOMIC DNA]</scope>
    <source>
        <strain evidence="5">SZHN2017</strain>
        <tissue evidence="5">Muscle</tissue>
    </source>
</reference>
<evidence type="ECO:0000259" key="4">
    <source>
        <dbReference type="PROSITE" id="PS01180"/>
    </source>
</evidence>
<proteinExistence type="predicted"/>
<protein>
    <recommendedName>
        <fullName evidence="4">CUB domain-containing protein</fullName>
    </recommendedName>
</protein>
<keyword evidence="6" id="KW-1185">Reference proteome</keyword>
<dbReference type="PANTHER" id="PTHR24251">
    <property type="entry name" value="OVOCHYMASE-RELATED"/>
    <property type="match status" value="1"/>
</dbReference>
<accession>A0A2T7P135</accession>
<dbReference type="EMBL" id="PZQS01000007">
    <property type="protein sequence ID" value="PVD27125.1"/>
    <property type="molecule type" value="Genomic_DNA"/>
</dbReference>
<comment type="caution">
    <text evidence="3">Lacks conserved residue(s) required for the propagation of feature annotation.</text>
</comment>
<feature type="domain" description="CUB" evidence="4">
    <location>
        <begin position="389"/>
        <end position="451"/>
    </location>
</feature>
<dbReference type="AlphaFoldDB" id="A0A2T7P135"/>
<dbReference type="Pfam" id="PF00431">
    <property type="entry name" value="CUB"/>
    <property type="match status" value="3"/>
</dbReference>
<dbReference type="SUPFAM" id="SSF49854">
    <property type="entry name" value="Spermadhesin, CUB domain"/>
    <property type="match status" value="5"/>
</dbReference>
<organism evidence="5 6">
    <name type="scientific">Pomacea canaliculata</name>
    <name type="common">Golden apple snail</name>
    <dbReference type="NCBI Taxonomy" id="400727"/>
    <lineage>
        <taxon>Eukaryota</taxon>
        <taxon>Metazoa</taxon>
        <taxon>Spiralia</taxon>
        <taxon>Lophotrochozoa</taxon>
        <taxon>Mollusca</taxon>
        <taxon>Gastropoda</taxon>
        <taxon>Caenogastropoda</taxon>
        <taxon>Architaenioglossa</taxon>
        <taxon>Ampullarioidea</taxon>
        <taxon>Ampullariidae</taxon>
        <taxon>Pomacea</taxon>
    </lineage>
</organism>
<feature type="domain" description="CUB" evidence="4">
    <location>
        <begin position="92"/>
        <end position="162"/>
    </location>
</feature>
<dbReference type="Gene3D" id="2.60.120.290">
    <property type="entry name" value="Spermadhesin, CUB domain"/>
    <property type="match status" value="3"/>
</dbReference>
<dbReference type="CDD" id="cd00041">
    <property type="entry name" value="CUB"/>
    <property type="match status" value="3"/>
</dbReference>
<dbReference type="InterPro" id="IPR035914">
    <property type="entry name" value="Sperma_CUB_dom_sf"/>
</dbReference>
<evidence type="ECO:0000313" key="6">
    <source>
        <dbReference type="Proteomes" id="UP000245119"/>
    </source>
</evidence>
<keyword evidence="2" id="KW-1015">Disulfide bond</keyword>
<keyword evidence="1" id="KW-0677">Repeat</keyword>
<evidence type="ECO:0000313" key="5">
    <source>
        <dbReference type="EMBL" id="PVD27125.1"/>
    </source>
</evidence>
<sequence>MSAQAGLCSPVDDGEKPFVGDCNWNYLWNSPEGFLTVSEQYSPHHVPHSQHNHHTFSESNTRTNNKTIRYYAHIYNNDNDNDIRIDFCISVCPVNATTLDVVPGQVGHVTSPNYPSPYYNNANCRWLINAGNGYVVKVTVLNFNLETGYDYLELYNGKRVHKCVLRTGQLSLLYPGKSVTLRLFITPLSIPVCTSSGTNFSAVPGQVGYLSSLYYPSVYSGFISCSWTIISTSGYVVKATVLNATNPQFYFNIVIYDVCTSNGTTFSAVPGQVGYLPSLYFPSVYSGFISCSWTIISTSGYVVKATILNVTNPRFNIFIYDVCSVNAPTIYAVPGQVAYLTSPNYPSSYYNNADCRWLIDAGNGSVVKVTVLNVNLETCCDYLELYNVCSVNATTVTAVPGQVGYLTSPNYPSPYYNKADCRWLIDAGSGYVVKVFNLSLEAGFLELYDACSVNTTALSAVVGEVSYLESPDYPNYPNYLTCKRHVVFALNTLINVSLLLHYSVSLGALLSNALHMSNDPLYNQSALFDAQ</sequence>
<comment type="caution">
    <text evidence="5">The sequence shown here is derived from an EMBL/GenBank/DDBJ whole genome shotgun (WGS) entry which is preliminary data.</text>
</comment>
<dbReference type="OrthoDB" id="6162346at2759"/>
<feature type="domain" description="CUB" evidence="4">
    <location>
        <begin position="323"/>
        <end position="387"/>
    </location>
</feature>
<name>A0A2T7P135_POMCA</name>
<dbReference type="Proteomes" id="UP000245119">
    <property type="component" value="Linkage Group LG7"/>
</dbReference>
<dbReference type="InterPro" id="IPR000859">
    <property type="entry name" value="CUB_dom"/>
</dbReference>
<evidence type="ECO:0000256" key="2">
    <source>
        <dbReference type="ARBA" id="ARBA00023157"/>
    </source>
</evidence>
<dbReference type="SMART" id="SM00042">
    <property type="entry name" value="CUB"/>
    <property type="match status" value="2"/>
</dbReference>